<evidence type="ECO:0000313" key="2">
    <source>
        <dbReference type="Proteomes" id="UP000018440"/>
    </source>
</evidence>
<accession>N8Z2J0</accession>
<reference evidence="1 2" key="1">
    <citation type="submission" date="2013-02" db="EMBL/GenBank/DDBJ databases">
        <title>The Genome Sequence of Acinetobacter schindleri CIP 107287.</title>
        <authorList>
            <consortium name="The Broad Institute Genome Sequencing Platform"/>
            <consortium name="The Broad Institute Genome Sequencing Center for Infectious Disease"/>
            <person name="Cerqueira G."/>
            <person name="Feldgarden M."/>
            <person name="Courvalin P."/>
            <person name="Perichon B."/>
            <person name="Grillot-Courvalin C."/>
            <person name="Clermont D."/>
            <person name="Rocha E."/>
            <person name="Yoon E.-J."/>
            <person name="Nemec A."/>
            <person name="Walker B."/>
            <person name="Young S.K."/>
            <person name="Zeng Q."/>
            <person name="Gargeya S."/>
            <person name="Fitzgerald M."/>
            <person name="Haas B."/>
            <person name="Abouelleil A."/>
            <person name="Alvarado L."/>
            <person name="Arachchi H.M."/>
            <person name="Berlin A.M."/>
            <person name="Chapman S.B."/>
            <person name="Dewar J."/>
            <person name="Goldberg J."/>
            <person name="Griggs A."/>
            <person name="Gujja S."/>
            <person name="Hansen M."/>
            <person name="Howarth C."/>
            <person name="Imamovic A."/>
            <person name="Larimer J."/>
            <person name="McCowan C."/>
            <person name="Murphy C."/>
            <person name="Neiman D."/>
            <person name="Pearson M."/>
            <person name="Priest M."/>
            <person name="Roberts A."/>
            <person name="Saif S."/>
            <person name="Shea T."/>
            <person name="Sisk P."/>
            <person name="Sykes S."/>
            <person name="Wortman J."/>
            <person name="Nusbaum C."/>
            <person name="Birren B."/>
        </authorList>
    </citation>
    <scope>NUCLEOTIDE SEQUENCE [LARGE SCALE GENOMIC DNA]</scope>
    <source>
        <strain evidence="1 2">CIP 107287</strain>
    </source>
</reference>
<gene>
    <name evidence="1" type="ORF">F955_02869</name>
</gene>
<dbReference type="Proteomes" id="UP000018440">
    <property type="component" value="Unassembled WGS sequence"/>
</dbReference>
<comment type="caution">
    <text evidence="1">The sequence shown here is derived from an EMBL/GenBank/DDBJ whole genome shotgun (WGS) entry which is preliminary data.</text>
</comment>
<proteinExistence type="predicted"/>
<sequence length="20" mass="2276">MFIKINQTAFSVHCHIGSLE</sequence>
<organism evidence="1 2">
    <name type="scientific">Acinetobacter schindleri CIP 107287</name>
    <dbReference type="NCBI Taxonomy" id="1217988"/>
    <lineage>
        <taxon>Bacteria</taxon>
        <taxon>Pseudomonadati</taxon>
        <taxon>Pseudomonadota</taxon>
        <taxon>Gammaproteobacteria</taxon>
        <taxon>Moraxellales</taxon>
        <taxon>Moraxellaceae</taxon>
        <taxon>Acinetobacter</taxon>
    </lineage>
</organism>
<dbReference type="EMBL" id="APPQ01000032">
    <property type="protein sequence ID" value="ENV43126.1"/>
    <property type="molecule type" value="Genomic_DNA"/>
</dbReference>
<name>N8Z2J0_9GAMM</name>
<protein>
    <submittedName>
        <fullName evidence="1">Uncharacterized protein</fullName>
    </submittedName>
</protein>
<feature type="non-terminal residue" evidence="1">
    <location>
        <position position="20"/>
    </location>
</feature>
<dbReference type="AlphaFoldDB" id="N8Z2J0"/>
<evidence type="ECO:0000313" key="1">
    <source>
        <dbReference type="EMBL" id="ENV43126.1"/>
    </source>
</evidence>
<dbReference type="HOGENOM" id="CLU_3428892_0_0_6"/>